<reference evidence="1 2" key="1">
    <citation type="journal article" date="2019" name="Int. J. Syst. Evol. Microbiol.">
        <title>Acidithiobacillus sulfuriphilus sp. nov.: an extremely acidophilic sulfur-oxidizing chemolithotroph isolated from a neutral pH environment.</title>
        <authorList>
            <person name="Falagan C."/>
            <person name="Moya-Beltran A."/>
            <person name="Castro M."/>
            <person name="Quatrini R."/>
            <person name="Johnson D.B."/>
        </authorList>
    </citation>
    <scope>NUCLEOTIDE SEQUENCE [LARGE SCALE GENOMIC DNA]</scope>
    <source>
        <strain evidence="1 2">CJ-2</strain>
    </source>
</reference>
<proteinExistence type="predicted"/>
<keyword evidence="1" id="KW-0808">Transferase</keyword>
<evidence type="ECO:0000313" key="1">
    <source>
        <dbReference type="EMBL" id="XRI75796.1"/>
    </source>
</evidence>
<organism evidence="1 2">
    <name type="scientific">Acidithiobacillus sulfuriphilus</name>
    <dbReference type="NCBI Taxonomy" id="1867749"/>
    <lineage>
        <taxon>Bacteria</taxon>
        <taxon>Pseudomonadati</taxon>
        <taxon>Pseudomonadota</taxon>
        <taxon>Acidithiobacillia</taxon>
        <taxon>Acidithiobacillales</taxon>
        <taxon>Acidithiobacillaceae</taxon>
        <taxon>Acidithiobacillus</taxon>
    </lineage>
</organism>
<dbReference type="Proteomes" id="UP000271650">
    <property type="component" value="Chromosome"/>
</dbReference>
<name>A0ACD5HJF4_9PROT</name>
<accession>A0ACD5HJF4</accession>
<evidence type="ECO:0000313" key="2">
    <source>
        <dbReference type="Proteomes" id="UP000271650"/>
    </source>
</evidence>
<protein>
    <submittedName>
        <fullName evidence="1">tRNA preQ1(34) S-adenosylmethionine ribosyltransferase-isomerase QueA</fullName>
        <ecNumber evidence="1">2.4.99.17</ecNumber>
    </submittedName>
</protein>
<dbReference type="EMBL" id="CP127527">
    <property type="protein sequence ID" value="XRI75796.1"/>
    <property type="molecule type" value="Genomic_DNA"/>
</dbReference>
<sequence>MQRKDFYYELPPERIAQAPLAERSGGRLLQVDGGNGTWTDGQIRDLPQILRPGDLLVLNDTRVLPARLQARKPSGGAVELLLDRIVSDAEAWFLARSSKPLRPGGTLLLGGGVEIHIHEKVDMRVRLGIPAGGGWLALLQAQGATPLPPYIHRTPSADDAERYQTVYSAKPGAVAAPTAGLHFDAPLLALLAERGVDTAFVTLHVGAGTFLPVRSERVEDHEMHAENMEVPAATVAAIAATRARGGRVVAVGTTACRALESAAASGFLRPFAGETRLFLYPGKHFHVVDLLLTNFHLPESTLLMLVSAFAGRELILASYGHAVAAGYRFFSYGDAMLIYPSTAAR</sequence>
<keyword evidence="2" id="KW-1185">Reference proteome</keyword>
<dbReference type="EC" id="2.4.99.17" evidence="1"/>
<gene>
    <name evidence="1" type="primary">queA</name>
    <name evidence="1" type="ORF">EC580_007355</name>
</gene>
<keyword evidence="1" id="KW-0328">Glycosyltransferase</keyword>